<gene>
    <name evidence="3" type="primary">bdcA</name>
    <name evidence="3" type="ORF">ENKNEFLB_04311</name>
</gene>
<keyword evidence="2" id="KW-0560">Oxidoreductase</keyword>
<dbReference type="PANTHER" id="PTHR44196:SF1">
    <property type="entry name" value="DEHYDROGENASE_REDUCTASE SDR FAMILY MEMBER 7B"/>
    <property type="match status" value="1"/>
</dbReference>
<dbReference type="InterPro" id="IPR036291">
    <property type="entry name" value="NAD(P)-bd_dom_sf"/>
</dbReference>
<dbReference type="Gene3D" id="3.40.50.720">
    <property type="entry name" value="NAD(P)-binding Rossmann-like Domain"/>
    <property type="match status" value="1"/>
</dbReference>
<dbReference type="Pfam" id="PF00106">
    <property type="entry name" value="adh_short"/>
    <property type="match status" value="1"/>
</dbReference>
<dbReference type="SUPFAM" id="SSF51735">
    <property type="entry name" value="NAD(P)-binding Rossmann-fold domains"/>
    <property type="match status" value="1"/>
</dbReference>
<evidence type="ECO:0000313" key="4">
    <source>
        <dbReference type="Proteomes" id="UP000679307"/>
    </source>
</evidence>
<evidence type="ECO:0000256" key="2">
    <source>
        <dbReference type="ARBA" id="ARBA00023002"/>
    </source>
</evidence>
<dbReference type="PANTHER" id="PTHR44196">
    <property type="entry name" value="DEHYDROGENASE/REDUCTASE SDR FAMILY MEMBER 7B"/>
    <property type="match status" value="1"/>
</dbReference>
<dbReference type="RefSeq" id="WP_214057192.1">
    <property type="nucleotide sequence ID" value="NZ_BAAAHS010000056.1"/>
</dbReference>
<evidence type="ECO:0000313" key="3">
    <source>
        <dbReference type="EMBL" id="QVT81892.1"/>
    </source>
</evidence>
<dbReference type="CDD" id="cd05233">
    <property type="entry name" value="SDR_c"/>
    <property type="match status" value="1"/>
</dbReference>
<comment type="similarity">
    <text evidence="1">Belongs to the short-chain dehydrogenases/reductases (SDR) family.</text>
</comment>
<reference evidence="3 4" key="1">
    <citation type="submission" date="2021-05" db="EMBL/GenBank/DDBJ databases">
        <title>Complete genome of Nocardioides aquaticus KCTC 9944T isolated from meromictic and hypersaline Ekho Lake, Antarctica.</title>
        <authorList>
            <person name="Hwang K."/>
            <person name="Kim K.M."/>
            <person name="Choe H."/>
        </authorList>
    </citation>
    <scope>NUCLEOTIDE SEQUENCE [LARGE SCALE GENOMIC DNA]</scope>
    <source>
        <strain evidence="3 4">KCTC 9944</strain>
    </source>
</reference>
<dbReference type="InterPro" id="IPR020904">
    <property type="entry name" value="Sc_DH/Rdtase_CS"/>
</dbReference>
<organism evidence="3 4">
    <name type="scientific">Nocardioides aquaticus</name>
    <dbReference type="NCBI Taxonomy" id="160826"/>
    <lineage>
        <taxon>Bacteria</taxon>
        <taxon>Bacillati</taxon>
        <taxon>Actinomycetota</taxon>
        <taxon>Actinomycetes</taxon>
        <taxon>Propionibacteriales</taxon>
        <taxon>Nocardioidaceae</taxon>
        <taxon>Nocardioides</taxon>
    </lineage>
</organism>
<dbReference type="InterPro" id="IPR002347">
    <property type="entry name" value="SDR_fam"/>
</dbReference>
<evidence type="ECO:0000256" key="1">
    <source>
        <dbReference type="ARBA" id="ARBA00006484"/>
    </source>
</evidence>
<accession>A0ABX8ENZ3</accession>
<protein>
    <submittedName>
        <fullName evidence="3">Cyclic-di-GMP-binding biofilm dispersal mediator protein</fullName>
    </submittedName>
</protein>
<dbReference type="PROSITE" id="PS00061">
    <property type="entry name" value="ADH_SHORT"/>
    <property type="match status" value="1"/>
</dbReference>
<dbReference type="PRINTS" id="PR00081">
    <property type="entry name" value="GDHRDH"/>
</dbReference>
<name>A0ABX8ENZ3_9ACTN</name>
<proteinExistence type="inferred from homology"/>
<dbReference type="Proteomes" id="UP000679307">
    <property type="component" value="Chromosome"/>
</dbReference>
<keyword evidence="4" id="KW-1185">Reference proteome</keyword>
<sequence length="239" mass="24777">MADRDGMQIDGARVLVAGATGVIGGKLVDALVERGARVVPAGRDEERLAALGERTGTTPQVLDAVDADSVRRAVDAAVAELGGLDLLVVTVGAAGFGKAVDLDAAVTEELFAVNVQAPMALVRAAAPALTESEHGTAVVLSAILADLPTVGMADYSAAKSALSTWLGVLRKEQRRAFRVVDVRPPHLDTGLDQRALAGEPPRLPEPVASDEVVTAILDALAGDQGELVWEAKEKKLTPR</sequence>
<dbReference type="EMBL" id="CP075371">
    <property type="protein sequence ID" value="QVT81892.1"/>
    <property type="molecule type" value="Genomic_DNA"/>
</dbReference>